<evidence type="ECO:0000256" key="4">
    <source>
        <dbReference type="ARBA" id="ARBA00005225"/>
    </source>
</evidence>
<name>A0A2A3ET07_APICC</name>
<keyword evidence="8" id="KW-0963">Cytoplasm</keyword>
<comment type="similarity">
    <text evidence="21">Belongs to the type II pantothenate kinase family.</text>
</comment>
<dbReference type="GO" id="GO:0031514">
    <property type="term" value="C:motile cilium"/>
    <property type="evidence" value="ECO:0007669"/>
    <property type="project" value="UniProtKB-SubCell"/>
</dbReference>
<dbReference type="FunFam" id="3.30.420.510:FF:000004">
    <property type="entry name" value="Fbl, isoform B"/>
    <property type="match status" value="1"/>
</dbReference>
<evidence type="ECO:0000256" key="8">
    <source>
        <dbReference type="ARBA" id="ARBA00022490"/>
    </source>
</evidence>
<evidence type="ECO:0000313" key="26">
    <source>
        <dbReference type="Proteomes" id="UP000242457"/>
    </source>
</evidence>
<proteinExistence type="inferred from homology"/>
<dbReference type="GO" id="GO:0048870">
    <property type="term" value="P:cell motility"/>
    <property type="evidence" value="ECO:0007669"/>
    <property type="project" value="InterPro"/>
</dbReference>
<dbReference type="PANTHER" id="PTHR31543">
    <property type="entry name" value="DYNEIN REGULATORY COMPLEX SUBUNIT 4"/>
    <property type="match status" value="1"/>
</dbReference>
<dbReference type="PANTHER" id="PTHR31543:SF0">
    <property type="entry name" value="DYNEIN REGULATORY COMPLEX SUBUNIT 4"/>
    <property type="match status" value="1"/>
</dbReference>
<dbReference type="GO" id="GO:0031267">
    <property type="term" value="F:small GTPase binding"/>
    <property type="evidence" value="ECO:0007669"/>
    <property type="project" value="InterPro"/>
</dbReference>
<keyword evidence="11" id="KW-0547">Nucleotide-binding</keyword>
<reference evidence="25 26" key="1">
    <citation type="submission" date="2014-07" db="EMBL/GenBank/DDBJ databases">
        <title>Genomic and transcriptomic analysis on Apis cerana provide comprehensive insights into honey bee biology.</title>
        <authorList>
            <person name="Diao Q."/>
            <person name="Sun L."/>
            <person name="Zheng H."/>
            <person name="Zheng H."/>
            <person name="Xu S."/>
            <person name="Wang S."/>
            <person name="Zeng Z."/>
            <person name="Hu F."/>
            <person name="Su S."/>
            <person name="Wu J."/>
        </authorList>
    </citation>
    <scope>NUCLEOTIDE SEQUENCE [LARGE SCALE GENOMIC DNA]</scope>
    <source>
        <tissue evidence="25">Pupae without intestine</tissue>
    </source>
</reference>
<dbReference type="GO" id="GO:0004594">
    <property type="term" value="F:pantothenate kinase activity"/>
    <property type="evidence" value="ECO:0007669"/>
    <property type="project" value="UniProtKB-EC"/>
</dbReference>
<dbReference type="Pfam" id="PF13851">
    <property type="entry name" value="GAS"/>
    <property type="match status" value="1"/>
</dbReference>
<feature type="region of interest" description="Disordered" evidence="23">
    <location>
        <begin position="17"/>
        <end position="37"/>
    </location>
</feature>
<dbReference type="EC" id="2.7.1.33" evidence="6"/>
<evidence type="ECO:0000256" key="15">
    <source>
        <dbReference type="ARBA" id="ARBA00022993"/>
    </source>
</evidence>
<dbReference type="EMBL" id="KZ288185">
    <property type="protein sequence ID" value="PBC34875.1"/>
    <property type="molecule type" value="Genomic_DNA"/>
</dbReference>
<dbReference type="InterPro" id="IPR039308">
    <property type="entry name" value="GAS8"/>
</dbReference>
<dbReference type="CDD" id="cd24122">
    <property type="entry name" value="ASKHA_NBD_PanK-II_Pank1-like"/>
    <property type="match status" value="1"/>
</dbReference>
<dbReference type="Gene3D" id="3.30.420.40">
    <property type="match status" value="1"/>
</dbReference>
<evidence type="ECO:0000256" key="7">
    <source>
        <dbReference type="ARBA" id="ARBA00021301"/>
    </source>
</evidence>
<evidence type="ECO:0000256" key="13">
    <source>
        <dbReference type="ARBA" id="ARBA00022840"/>
    </source>
</evidence>
<evidence type="ECO:0000256" key="16">
    <source>
        <dbReference type="ARBA" id="ARBA00023054"/>
    </source>
</evidence>
<keyword evidence="13" id="KW-0067">ATP-binding</keyword>
<organism evidence="25 26">
    <name type="scientific">Apis cerana cerana</name>
    <name type="common">Oriental honeybee</name>
    <dbReference type="NCBI Taxonomy" id="94128"/>
    <lineage>
        <taxon>Eukaryota</taxon>
        <taxon>Metazoa</taxon>
        <taxon>Ecdysozoa</taxon>
        <taxon>Arthropoda</taxon>
        <taxon>Hexapoda</taxon>
        <taxon>Insecta</taxon>
        <taxon>Pterygota</taxon>
        <taxon>Neoptera</taxon>
        <taxon>Endopterygota</taxon>
        <taxon>Hymenoptera</taxon>
        <taxon>Apocrita</taxon>
        <taxon>Aculeata</taxon>
        <taxon>Apoidea</taxon>
        <taxon>Anthophila</taxon>
        <taxon>Apidae</taxon>
        <taxon>Apis</taxon>
    </lineage>
</organism>
<dbReference type="GO" id="GO:0015937">
    <property type="term" value="P:coenzyme A biosynthetic process"/>
    <property type="evidence" value="ECO:0007669"/>
    <property type="project" value="UniProtKB-KW"/>
</dbReference>
<keyword evidence="10" id="KW-0493">Microtubule</keyword>
<dbReference type="InterPro" id="IPR004567">
    <property type="entry name" value="Type_II_PanK"/>
</dbReference>
<evidence type="ECO:0000313" key="25">
    <source>
        <dbReference type="EMBL" id="PBC34875.1"/>
    </source>
</evidence>
<protein>
    <recommendedName>
        <fullName evidence="7">Dynein regulatory complex subunit 4</fullName>
        <ecNumber evidence="6">2.7.1.33</ecNumber>
    </recommendedName>
    <alternativeName>
        <fullName evidence="20">Growth arrest-specific protein 8</fullName>
    </alternativeName>
</protein>
<evidence type="ECO:0000256" key="1">
    <source>
        <dbReference type="ARBA" id="ARBA00001206"/>
    </source>
</evidence>
<comment type="subcellular location">
    <subcellularLocation>
        <location evidence="2">Cell projection</location>
        <location evidence="2">Cilium</location>
        <location evidence="2">Flagellum</location>
    </subcellularLocation>
    <subcellularLocation>
        <location evidence="3">Cytoplasm</location>
        <location evidence="3">Cytoskeleton</location>
    </subcellularLocation>
</comment>
<evidence type="ECO:0000256" key="18">
    <source>
        <dbReference type="ARBA" id="ARBA00023212"/>
    </source>
</evidence>
<keyword evidence="12 25" id="KW-0418">Kinase</keyword>
<keyword evidence="18" id="KW-0206">Cytoskeleton</keyword>
<evidence type="ECO:0000256" key="22">
    <source>
        <dbReference type="SAM" id="Coils"/>
    </source>
</evidence>
<keyword evidence="19" id="KW-0966">Cell projection</keyword>
<dbReference type="SUPFAM" id="SSF53067">
    <property type="entry name" value="Actin-like ATPase domain"/>
    <property type="match status" value="2"/>
</dbReference>
<evidence type="ECO:0000256" key="21">
    <source>
        <dbReference type="ARBA" id="ARBA00060870"/>
    </source>
</evidence>
<evidence type="ECO:0000256" key="6">
    <source>
        <dbReference type="ARBA" id="ARBA00012102"/>
    </source>
</evidence>
<feature type="coiled-coil region" evidence="22">
    <location>
        <begin position="420"/>
        <end position="580"/>
    </location>
</feature>
<dbReference type="Gene3D" id="3.30.420.510">
    <property type="match status" value="1"/>
</dbReference>
<dbReference type="InterPro" id="IPR025593">
    <property type="entry name" value="GAS8_dom"/>
</dbReference>
<evidence type="ECO:0000256" key="11">
    <source>
        <dbReference type="ARBA" id="ARBA00022741"/>
    </source>
</evidence>
<dbReference type="Pfam" id="PF03630">
    <property type="entry name" value="Fumble"/>
    <property type="match status" value="1"/>
</dbReference>
<evidence type="ECO:0000256" key="17">
    <source>
        <dbReference type="ARBA" id="ARBA00023069"/>
    </source>
</evidence>
<evidence type="ECO:0000256" key="12">
    <source>
        <dbReference type="ARBA" id="ARBA00022777"/>
    </source>
</evidence>
<dbReference type="FunFam" id="3.30.420.40:FF:000025">
    <property type="entry name" value="pantothenate kinase 2, mitochondrial"/>
    <property type="match status" value="1"/>
</dbReference>
<feature type="coiled-coil region" evidence="22">
    <location>
        <begin position="640"/>
        <end position="815"/>
    </location>
</feature>
<keyword evidence="9" id="KW-0808">Transferase</keyword>
<evidence type="ECO:0000256" key="5">
    <source>
        <dbReference type="ARBA" id="ARBA00009859"/>
    </source>
</evidence>
<dbReference type="GO" id="GO:0005524">
    <property type="term" value="F:ATP binding"/>
    <property type="evidence" value="ECO:0007669"/>
    <property type="project" value="UniProtKB-KW"/>
</dbReference>
<dbReference type="STRING" id="94128.A0A2A3ET07"/>
<dbReference type="AlphaFoldDB" id="A0A2A3ET07"/>
<evidence type="ECO:0000256" key="23">
    <source>
        <dbReference type="SAM" id="MobiDB-lite"/>
    </source>
</evidence>
<dbReference type="Proteomes" id="UP000242457">
    <property type="component" value="Unassembled WGS sequence"/>
</dbReference>
<dbReference type="InterPro" id="IPR043129">
    <property type="entry name" value="ATPase_NBD"/>
</dbReference>
<keyword evidence="16 22" id="KW-0175">Coiled coil</keyword>
<sequence length="870" mass="99868">MSPQNYKNHITTKAMASNGYTDTETLSKESKNHSSPCESFKSMPWFGMDIGGTLSKLVYFEPKDTTRDEADAELETLKNIRRYLTKNSAYGKTGHRDTHLQMDNVCIRGRRGTLHFIRFPTSEMGNFLALARSKGMANLVTTVCATGGGAYKFENNFKQEVNMNLAKFDELDSLIRGMLYIETTNPHECYYWSHPTDDNKCQKVPYDFSEPYPFLLVNIGSGVSILAVYGPENYKRISGTSLGGGTFLGLCCLLTGCNTFEEAIELATGGDNTRVDKLVKDIYGGDYGPFGLPGDLVASSFGQMNSKERRNAVSKQDLARATLVTITNNIGSIARMCAVNEKIERVVFVGNFLRVNPISMKLLAYAMDYWSKGTMKALFLEHEGYFGAVGCLLQFKGETKGPKKAKARILDGADTTKMNREQLEIYAHRVLEEIEREREERNFFQLERDKIRTYWEITRHQLDEAQATVRNKEREKEELSEKHEAELKLYKQKVKHLMYEHQTDLSETKAEHMVALKMAQDDYTLQENELIKDKRELKKMQKEQDLAHLNEIKTLKLKYAEEIDKLMKQFENEAIELEQKYEYKLTSQYEALTLKHRMEITEVEERKNTQITNLIKNHEVAFAEMKAYYNDITLNNLSLIKSMKEQMDEMRNNEERMRKQVRELTIENKKYSGNVKSYEESLATLTGQLANYEKDKQSLANIKKKLAVTVKDLENLRWENEVLEVRFEKCQSERNELHARFVSAILELQQKTGLKNVLLEKKLEKLSDLLEQREAQISEVLAAAQLDPMAVINANQKLENMLNKKNNAIQDLQYELAKVCKAHDDLLRSYETKLQEYGIPKSELGFQPLRVKAITTKLGLGPAGLVTSNR</sequence>
<evidence type="ECO:0000259" key="24">
    <source>
        <dbReference type="Pfam" id="PF13851"/>
    </source>
</evidence>
<dbReference type="OrthoDB" id="275583at2759"/>
<keyword evidence="26" id="KW-1185">Reference proteome</keyword>
<dbReference type="GO" id="GO:0008017">
    <property type="term" value="F:microtubule binding"/>
    <property type="evidence" value="ECO:0007669"/>
    <property type="project" value="InterPro"/>
</dbReference>
<comment type="similarity">
    <text evidence="5">Belongs to the DRC4 family.</text>
</comment>
<evidence type="ECO:0000256" key="3">
    <source>
        <dbReference type="ARBA" id="ARBA00004245"/>
    </source>
</evidence>
<keyword evidence="17" id="KW-0969">Cilium</keyword>
<feature type="domain" description="Growth arrest-specific protein 8" evidence="24">
    <location>
        <begin position="613"/>
        <end position="812"/>
    </location>
</feature>
<dbReference type="GO" id="GO:0005794">
    <property type="term" value="C:Golgi apparatus"/>
    <property type="evidence" value="ECO:0007669"/>
    <property type="project" value="TreeGrafter"/>
</dbReference>
<dbReference type="NCBIfam" id="TIGR00555">
    <property type="entry name" value="panK_eukar"/>
    <property type="match status" value="1"/>
</dbReference>
<keyword evidence="14" id="KW-0282">Flagellum</keyword>
<accession>A0A2A3ET07</accession>
<evidence type="ECO:0000256" key="10">
    <source>
        <dbReference type="ARBA" id="ARBA00022701"/>
    </source>
</evidence>
<comment type="pathway">
    <text evidence="4">Cofactor biosynthesis; coenzyme A biosynthesis; CoA from (R)-pantothenate: step 1/5.</text>
</comment>
<dbReference type="GO" id="GO:0005874">
    <property type="term" value="C:microtubule"/>
    <property type="evidence" value="ECO:0007669"/>
    <property type="project" value="UniProtKB-KW"/>
</dbReference>
<evidence type="ECO:0000256" key="9">
    <source>
        <dbReference type="ARBA" id="ARBA00022679"/>
    </source>
</evidence>
<evidence type="ECO:0000256" key="19">
    <source>
        <dbReference type="ARBA" id="ARBA00023273"/>
    </source>
</evidence>
<comment type="catalytic activity">
    <reaction evidence="1">
        <text>(R)-pantothenate + ATP = (R)-4'-phosphopantothenate + ADP + H(+)</text>
        <dbReference type="Rhea" id="RHEA:16373"/>
        <dbReference type="ChEBI" id="CHEBI:10986"/>
        <dbReference type="ChEBI" id="CHEBI:15378"/>
        <dbReference type="ChEBI" id="CHEBI:29032"/>
        <dbReference type="ChEBI" id="CHEBI:30616"/>
        <dbReference type="ChEBI" id="CHEBI:456216"/>
        <dbReference type="EC" id="2.7.1.33"/>
    </reaction>
</comment>
<keyword evidence="15" id="KW-0173">Coenzyme A biosynthesis</keyword>
<evidence type="ECO:0000256" key="2">
    <source>
        <dbReference type="ARBA" id="ARBA00004230"/>
    </source>
</evidence>
<gene>
    <name evidence="25" type="ORF">APICC_09473</name>
</gene>
<evidence type="ECO:0000256" key="14">
    <source>
        <dbReference type="ARBA" id="ARBA00022846"/>
    </source>
</evidence>
<evidence type="ECO:0000256" key="20">
    <source>
        <dbReference type="ARBA" id="ARBA00031568"/>
    </source>
</evidence>